<organism evidence="1 2">
    <name type="scientific">Actinopolymorpha pittospori</name>
    <dbReference type="NCBI Taxonomy" id="648752"/>
    <lineage>
        <taxon>Bacteria</taxon>
        <taxon>Bacillati</taxon>
        <taxon>Actinomycetota</taxon>
        <taxon>Actinomycetes</taxon>
        <taxon>Propionibacteriales</taxon>
        <taxon>Actinopolymorphaceae</taxon>
        <taxon>Actinopolymorpha</taxon>
    </lineage>
</organism>
<dbReference type="Proteomes" id="UP000638648">
    <property type="component" value="Unassembled WGS sequence"/>
</dbReference>
<accession>A0A927N483</accession>
<evidence type="ECO:0000313" key="2">
    <source>
        <dbReference type="Proteomes" id="UP000638648"/>
    </source>
</evidence>
<comment type="caution">
    <text evidence="1">The sequence shown here is derived from an EMBL/GenBank/DDBJ whole genome shotgun (WGS) entry which is preliminary data.</text>
</comment>
<gene>
    <name evidence="1" type="ORF">HEB94_006851</name>
</gene>
<dbReference type="InterPro" id="IPR034474">
    <property type="entry name" value="Methyltransferase_Class_D"/>
</dbReference>
<dbReference type="InterPro" id="IPR029063">
    <property type="entry name" value="SAM-dependent_MTases_sf"/>
</dbReference>
<dbReference type="InterPro" id="IPR058240">
    <property type="entry name" value="rSAM_sf"/>
</dbReference>
<sequence length="348" mass="37955">MRGRGGGGDVLRRRAHHPQAHLDFIDLAQARPIKNVNLNANGIRLATDRNFVAELGRRNEVPGKSVNIYLQFDGFDERTHLEIRGWDLRMFKQRGLDHCAEAGLTVTLVAAVERGLNEHELGAIIEEKLRATAEALDCADACRIDLPQAVKDLNDKAFMIGVQDFQDPYTLNVKQLMKCCVEEITPEPDKAQAASEFARVLKSGGRLGITDVTAAPDRLPPELTTLAARIACIADACPVAEYTAILAAGGLHTVRTERHDAAMIRMIDQIEARLNLLRMTAANRLDDVGLDLDAAPAVLAAARAAVTDGNLGYALLIAEKLPTVRVIYRPVRKRAHIPARPPLLASGP</sequence>
<evidence type="ECO:0000313" key="1">
    <source>
        <dbReference type="EMBL" id="MBE1610003.1"/>
    </source>
</evidence>
<dbReference type="EMBL" id="JADBEM010000001">
    <property type="protein sequence ID" value="MBE1610003.1"/>
    <property type="molecule type" value="Genomic_DNA"/>
</dbReference>
<dbReference type="Gene3D" id="3.20.20.70">
    <property type="entry name" value="Aldolase class I"/>
    <property type="match status" value="1"/>
</dbReference>
<reference evidence="1" key="1">
    <citation type="submission" date="2020-10" db="EMBL/GenBank/DDBJ databases">
        <title>Sequencing the genomes of 1000 actinobacteria strains.</title>
        <authorList>
            <person name="Klenk H.-P."/>
        </authorList>
    </citation>
    <scope>NUCLEOTIDE SEQUENCE</scope>
    <source>
        <strain evidence="1">DSM 45354</strain>
    </source>
</reference>
<keyword evidence="2" id="KW-1185">Reference proteome</keyword>
<protein>
    <submittedName>
        <fullName evidence="1">Uncharacterized protein</fullName>
    </submittedName>
</protein>
<dbReference type="RefSeq" id="WP_202896694.1">
    <property type="nucleotide sequence ID" value="NZ_BAABJL010000196.1"/>
</dbReference>
<dbReference type="InterPro" id="IPR013785">
    <property type="entry name" value="Aldolase_TIM"/>
</dbReference>
<dbReference type="Gene3D" id="3.40.50.150">
    <property type="entry name" value="Vaccinia Virus protein VP39"/>
    <property type="match status" value="1"/>
</dbReference>
<proteinExistence type="predicted"/>
<dbReference type="AlphaFoldDB" id="A0A927N483"/>
<dbReference type="PANTHER" id="PTHR43306:SF1">
    <property type="entry name" value="7,8-DIHYDRO-6-HYDROXYMETHYLPTERIN DIMETHYLTRANSFERASE"/>
    <property type="match status" value="1"/>
</dbReference>
<dbReference type="SUPFAM" id="SSF102114">
    <property type="entry name" value="Radical SAM enzymes"/>
    <property type="match status" value="1"/>
</dbReference>
<dbReference type="SUPFAM" id="SSF53335">
    <property type="entry name" value="S-adenosyl-L-methionine-dependent methyltransferases"/>
    <property type="match status" value="1"/>
</dbReference>
<name>A0A927N483_9ACTN</name>
<dbReference type="PANTHER" id="PTHR43306">
    <property type="entry name" value="7,8-DIHYDRO-6-HYDROXYMETHYLPTERIN DIMETHYLTRANSFERASE"/>
    <property type="match status" value="1"/>
</dbReference>